<dbReference type="SUPFAM" id="SSF55869">
    <property type="entry name" value="DNA topoisomerase I domain"/>
    <property type="match status" value="1"/>
</dbReference>
<proteinExistence type="inferred from homology"/>
<dbReference type="GO" id="GO:0003917">
    <property type="term" value="F:DNA topoisomerase type I (single strand cut, ATP-independent) activity"/>
    <property type="evidence" value="ECO:0007669"/>
    <property type="project" value="UniProtKB-EC"/>
</dbReference>
<evidence type="ECO:0000313" key="9">
    <source>
        <dbReference type="EMBL" id="GGZ58817.1"/>
    </source>
</evidence>
<dbReference type="Pfam" id="PF01028">
    <property type="entry name" value="Topoisom_I"/>
    <property type="match status" value="1"/>
</dbReference>
<dbReference type="Proteomes" id="UP000622604">
    <property type="component" value="Unassembled WGS sequence"/>
</dbReference>
<evidence type="ECO:0000256" key="4">
    <source>
        <dbReference type="ARBA" id="ARBA00023029"/>
    </source>
</evidence>
<dbReference type="InterPro" id="IPR035447">
    <property type="entry name" value="DNA_topo_I_N_sf"/>
</dbReference>
<dbReference type="InterPro" id="IPR001631">
    <property type="entry name" value="TopoI"/>
</dbReference>
<feature type="domain" description="DNA topoisomerase I catalytic core eukaryotic-type" evidence="7">
    <location>
        <begin position="87"/>
        <end position="319"/>
    </location>
</feature>
<evidence type="ECO:0000256" key="3">
    <source>
        <dbReference type="ARBA" id="ARBA00012891"/>
    </source>
</evidence>
<gene>
    <name evidence="9" type="ORF">GCM10011274_15950</name>
</gene>
<accession>A0A8H9IF47</accession>
<reference evidence="9" key="1">
    <citation type="journal article" date="2014" name="Int. J. Syst. Evol. Microbiol.">
        <title>Complete genome sequence of Corynebacterium casei LMG S-19264T (=DSM 44701T), isolated from a smear-ripened cheese.</title>
        <authorList>
            <consortium name="US DOE Joint Genome Institute (JGI-PGF)"/>
            <person name="Walter F."/>
            <person name="Albersmeier A."/>
            <person name="Kalinowski J."/>
            <person name="Ruckert C."/>
        </authorList>
    </citation>
    <scope>NUCLEOTIDE SEQUENCE</scope>
    <source>
        <strain evidence="9">KCTC 32337</strain>
    </source>
</reference>
<dbReference type="AlphaFoldDB" id="A0A8H9IF47"/>
<dbReference type="Gene3D" id="3.90.15.10">
    <property type="entry name" value="Topoisomerase I, Chain A, domain 3"/>
    <property type="match status" value="1"/>
</dbReference>
<evidence type="ECO:0000313" key="10">
    <source>
        <dbReference type="Proteomes" id="UP000622604"/>
    </source>
</evidence>
<dbReference type="Pfam" id="PF21338">
    <property type="entry name" value="Top1B_N_bact"/>
    <property type="match status" value="1"/>
</dbReference>
<protein>
    <recommendedName>
        <fullName evidence="3">DNA topoisomerase</fullName>
        <ecNumber evidence="3">5.6.2.1</ecNumber>
    </recommendedName>
</protein>
<dbReference type="InterPro" id="IPR013500">
    <property type="entry name" value="TopoI_cat_euk"/>
</dbReference>
<keyword evidence="5" id="KW-0238">DNA-binding</keyword>
<evidence type="ECO:0000259" key="8">
    <source>
        <dbReference type="Pfam" id="PF21338"/>
    </source>
</evidence>
<dbReference type="EC" id="5.6.2.1" evidence="3"/>
<dbReference type="EMBL" id="BMZC01000004">
    <property type="protein sequence ID" value="GGZ58817.1"/>
    <property type="molecule type" value="Genomic_DNA"/>
</dbReference>
<dbReference type="GO" id="GO:0003677">
    <property type="term" value="F:DNA binding"/>
    <property type="evidence" value="ECO:0007669"/>
    <property type="project" value="UniProtKB-KW"/>
</dbReference>
<keyword evidence="4" id="KW-0799">Topoisomerase</keyword>
<evidence type="ECO:0000256" key="2">
    <source>
        <dbReference type="ARBA" id="ARBA00006645"/>
    </source>
</evidence>
<dbReference type="PRINTS" id="PR00416">
    <property type="entry name" value="EUTPISMRASEI"/>
</dbReference>
<comment type="caution">
    <text evidence="9">The sequence shown here is derived from an EMBL/GenBank/DDBJ whole genome shotgun (WGS) entry which is preliminary data.</text>
</comment>
<reference evidence="9" key="2">
    <citation type="submission" date="2020-09" db="EMBL/GenBank/DDBJ databases">
        <authorList>
            <person name="Sun Q."/>
            <person name="Kim S."/>
        </authorList>
    </citation>
    <scope>NUCLEOTIDE SEQUENCE</scope>
    <source>
        <strain evidence="9">KCTC 32337</strain>
    </source>
</reference>
<comment type="catalytic activity">
    <reaction evidence="1">
        <text>ATP-independent breakage of single-stranded DNA, followed by passage and rejoining.</text>
        <dbReference type="EC" id="5.6.2.1"/>
    </reaction>
</comment>
<dbReference type="PROSITE" id="PS52038">
    <property type="entry name" value="TOPO_IB_2"/>
    <property type="match status" value="1"/>
</dbReference>
<dbReference type="SUPFAM" id="SSF56349">
    <property type="entry name" value="DNA breaking-rejoining enzymes"/>
    <property type="match status" value="1"/>
</dbReference>
<dbReference type="InterPro" id="IPR011010">
    <property type="entry name" value="DNA_brk_join_enz"/>
</dbReference>
<keyword evidence="6" id="KW-0413">Isomerase</keyword>
<feature type="domain" description="DNA topoisomerase IB N-terminal" evidence="8">
    <location>
        <begin position="26"/>
        <end position="73"/>
    </location>
</feature>
<dbReference type="GO" id="GO:0006265">
    <property type="term" value="P:DNA topological change"/>
    <property type="evidence" value="ECO:0007669"/>
    <property type="project" value="InterPro"/>
</dbReference>
<evidence type="ECO:0000256" key="6">
    <source>
        <dbReference type="ARBA" id="ARBA00023235"/>
    </source>
</evidence>
<dbReference type="InterPro" id="IPR049331">
    <property type="entry name" value="Top1B_N_bact"/>
</dbReference>
<dbReference type="Gene3D" id="1.10.132.120">
    <property type="match status" value="1"/>
</dbReference>
<evidence type="ECO:0000256" key="5">
    <source>
        <dbReference type="ARBA" id="ARBA00023125"/>
    </source>
</evidence>
<organism evidence="9 10">
    <name type="scientific">Paraglaciecola chathamensis</name>
    <dbReference type="NCBI Taxonomy" id="368405"/>
    <lineage>
        <taxon>Bacteria</taxon>
        <taxon>Pseudomonadati</taxon>
        <taxon>Pseudomonadota</taxon>
        <taxon>Gammaproteobacteria</taxon>
        <taxon>Alteromonadales</taxon>
        <taxon>Alteromonadaceae</taxon>
        <taxon>Paraglaciecola</taxon>
    </lineage>
</organism>
<dbReference type="Gene3D" id="3.30.66.10">
    <property type="entry name" value="DNA topoisomerase I domain"/>
    <property type="match status" value="1"/>
</dbReference>
<sequence>MRKINACGLGGEMENFIIRKPFGDTFTYQYPSGKTVKNKGIRRWVKSLAIPPAWQEVQIDLDRSAKVFAVGRDAQNRKQYIYNPKWTERASEQKFERILRFAKALSTMRRVTGQHITQRPIDEKVVLACMTRMLDDAFFRPGNPTYTKDNETYGLTTLRVKHMNISGNHVEFDYVGKSHQQQHREVDDKHVAKVLTQLEKMTGYELFDIKLPEGERKKVTSQDLNQYIAQVMGEDFSAKDFRTWAGTVLMAVALEQIGPANDQKLSQSNVLAAVKKVASELGNTPAVCRANYIHPNVIFHYESGRTLAYFRKQLKRTKTKYFSPDEKATLKLLEYLVDTN</sequence>
<comment type="similarity">
    <text evidence="2">Belongs to the type IB topoisomerase family.</text>
</comment>
<evidence type="ECO:0000259" key="7">
    <source>
        <dbReference type="Pfam" id="PF01028"/>
    </source>
</evidence>
<name>A0A8H9IF47_9ALTE</name>
<dbReference type="InterPro" id="IPR014711">
    <property type="entry name" value="TopoI_cat_a-hlx-sub_euk"/>
</dbReference>
<evidence type="ECO:0000256" key="1">
    <source>
        <dbReference type="ARBA" id="ARBA00000213"/>
    </source>
</evidence>